<gene>
    <name evidence="2" type="ORF">EDB92DRAFT_1855843</name>
</gene>
<accession>A0AAD4Q8Q7</accession>
<evidence type="ECO:0000313" key="2">
    <source>
        <dbReference type="EMBL" id="KAH8992949.1"/>
    </source>
</evidence>
<dbReference type="AlphaFoldDB" id="A0AAD4Q8Q7"/>
<dbReference type="EMBL" id="JAKELL010000020">
    <property type="protein sequence ID" value="KAH8992949.1"/>
    <property type="molecule type" value="Genomic_DNA"/>
</dbReference>
<evidence type="ECO:0000256" key="1">
    <source>
        <dbReference type="SAM" id="SignalP"/>
    </source>
</evidence>
<name>A0AAD4Q8Q7_9AGAM</name>
<organism evidence="2 3">
    <name type="scientific">Lactarius akahatsu</name>
    <dbReference type="NCBI Taxonomy" id="416441"/>
    <lineage>
        <taxon>Eukaryota</taxon>
        <taxon>Fungi</taxon>
        <taxon>Dikarya</taxon>
        <taxon>Basidiomycota</taxon>
        <taxon>Agaricomycotina</taxon>
        <taxon>Agaricomycetes</taxon>
        <taxon>Russulales</taxon>
        <taxon>Russulaceae</taxon>
        <taxon>Lactarius</taxon>
    </lineage>
</organism>
<proteinExistence type="predicted"/>
<evidence type="ECO:0000313" key="3">
    <source>
        <dbReference type="Proteomes" id="UP001201163"/>
    </source>
</evidence>
<protein>
    <submittedName>
        <fullName evidence="2">Uncharacterized protein</fullName>
    </submittedName>
</protein>
<reference evidence="2" key="1">
    <citation type="submission" date="2022-01" db="EMBL/GenBank/DDBJ databases">
        <title>Comparative genomics reveals a dynamic genome evolution in the ectomycorrhizal milk-cap (Lactarius) mushrooms.</title>
        <authorList>
            <consortium name="DOE Joint Genome Institute"/>
            <person name="Lebreton A."/>
            <person name="Tang N."/>
            <person name="Kuo A."/>
            <person name="LaButti K."/>
            <person name="Drula E."/>
            <person name="Barry K."/>
            <person name="Clum A."/>
            <person name="Lipzen A."/>
            <person name="Mousain D."/>
            <person name="Ng V."/>
            <person name="Wang R."/>
            <person name="Wang X."/>
            <person name="Dai Y."/>
            <person name="Henrissat B."/>
            <person name="Grigoriev I.V."/>
            <person name="Guerin-Laguette A."/>
            <person name="Yu F."/>
            <person name="Martin F.M."/>
        </authorList>
    </citation>
    <scope>NUCLEOTIDE SEQUENCE</scope>
    <source>
        <strain evidence="2">QP</strain>
    </source>
</reference>
<sequence length="78" mass="8440">MMFMRTILALSLAAFAFAVPVGVAAGKIGAFCLSQCPLLFFGGISPRWQLEGPPGSYGAYQCVLFGLMHTFWGLIDFM</sequence>
<keyword evidence="3" id="KW-1185">Reference proteome</keyword>
<keyword evidence="1" id="KW-0732">Signal</keyword>
<feature type="signal peptide" evidence="1">
    <location>
        <begin position="1"/>
        <end position="18"/>
    </location>
</feature>
<comment type="caution">
    <text evidence="2">The sequence shown here is derived from an EMBL/GenBank/DDBJ whole genome shotgun (WGS) entry which is preliminary data.</text>
</comment>
<dbReference type="Proteomes" id="UP001201163">
    <property type="component" value="Unassembled WGS sequence"/>
</dbReference>
<feature type="chain" id="PRO_5042253990" evidence="1">
    <location>
        <begin position="19"/>
        <end position="78"/>
    </location>
</feature>